<proteinExistence type="predicted"/>
<dbReference type="InterPro" id="IPR011059">
    <property type="entry name" value="Metal-dep_hydrolase_composite"/>
</dbReference>
<dbReference type="Gene3D" id="3.10.310.70">
    <property type="match status" value="1"/>
</dbReference>
<comment type="caution">
    <text evidence="2">The sequence shown here is derived from an EMBL/GenBank/DDBJ whole genome shotgun (WGS) entry which is preliminary data.</text>
</comment>
<dbReference type="AlphaFoldDB" id="K8XQY1"/>
<protein>
    <submittedName>
        <fullName evidence="2">Metal-dependent glycoprotease</fullName>
    </submittedName>
</protein>
<organism evidence="2 3">
    <name type="scientific">Rhodococcus opacus M213</name>
    <dbReference type="NCBI Taxonomy" id="1129896"/>
    <lineage>
        <taxon>Bacteria</taxon>
        <taxon>Bacillati</taxon>
        <taxon>Actinomycetota</taxon>
        <taxon>Actinomycetes</taxon>
        <taxon>Mycobacteriales</taxon>
        <taxon>Nocardiaceae</taxon>
        <taxon>Rhodococcus</taxon>
    </lineage>
</organism>
<dbReference type="InterPro" id="IPR032466">
    <property type="entry name" value="Metal_Hydrolase"/>
</dbReference>
<dbReference type="EMBL" id="AJYC02000012">
    <property type="protein sequence ID" value="EKT83889.1"/>
    <property type="molecule type" value="Genomic_DNA"/>
</dbReference>
<dbReference type="InterPro" id="IPR033932">
    <property type="entry name" value="YtcJ-like"/>
</dbReference>
<dbReference type="RefSeq" id="WP_005254004.1">
    <property type="nucleotide sequence ID" value="NZ_AJYC02000012.1"/>
</dbReference>
<keyword evidence="2" id="KW-0378">Hydrolase</keyword>
<evidence type="ECO:0000313" key="3">
    <source>
        <dbReference type="Proteomes" id="UP000005951"/>
    </source>
</evidence>
<feature type="domain" description="Amidohydrolase 3" evidence="1">
    <location>
        <begin position="51"/>
        <end position="551"/>
    </location>
</feature>
<dbReference type="Gene3D" id="2.30.40.10">
    <property type="entry name" value="Urease, subunit C, domain 1"/>
    <property type="match status" value="1"/>
</dbReference>
<dbReference type="InterPro" id="IPR013108">
    <property type="entry name" value="Amidohydro_3"/>
</dbReference>
<dbReference type="PANTHER" id="PTHR22642">
    <property type="entry name" value="IMIDAZOLONEPROPIONASE"/>
    <property type="match status" value="1"/>
</dbReference>
<evidence type="ECO:0000259" key="1">
    <source>
        <dbReference type="Pfam" id="PF07969"/>
    </source>
</evidence>
<name>K8XQY1_RHOOP</name>
<dbReference type="Pfam" id="PF07969">
    <property type="entry name" value="Amidohydro_3"/>
    <property type="match status" value="1"/>
</dbReference>
<dbReference type="Proteomes" id="UP000005951">
    <property type="component" value="Unassembled WGS sequence"/>
</dbReference>
<gene>
    <name evidence="2" type="ORF">WSS_A04515</name>
</gene>
<dbReference type="CDD" id="cd01300">
    <property type="entry name" value="YtcJ_like"/>
    <property type="match status" value="1"/>
</dbReference>
<dbReference type="GO" id="GO:0016810">
    <property type="term" value="F:hydrolase activity, acting on carbon-nitrogen (but not peptide) bonds"/>
    <property type="evidence" value="ECO:0007669"/>
    <property type="project" value="InterPro"/>
</dbReference>
<accession>K8XQY1</accession>
<sequence>MSTSHADTVFVNGSVFLNADTAPADAVAVQSGRIVHVGHGRLSEFVGPATEVVDMQGGSLLPGFQDAHVHPVAAGIQGLTCDLSREPHSRERYLRGIRDYADAHTGEDWVTGNGWYGDAFPGGLPTRHDLDTVIPDRPAVFTSHDGHGVWVNSRALAVAGIDSATADPDGGRIDRDAAGVATGILVEKAGELVTGLLPPITDDVMDEALLAAQSHLHSLGITAWQDAGVGIPLFGFPDNLGAYLRLDAERTLTARVIGALWWSADRGLAQLDDIRARRAQSGTARFHATTVKVMQDGICENCTAAMLSPYTSVAAGAEVLGTSFIEPDDLAKVVDALVGEQFQIHMHAVGDRAVRECLDALEFGIRSHPQSDGRHQIAHLDVVDPEDIPRFAELGVIANIQALWARRDTEIVERKLPLLGAEREKWHFPFRSLHGSGARLAMGSDWPVTDPNPLWAIHTAVTRTGPKDDPHAIGDEARTVPLGPDQALDLRTAIEAYTLGSAYANHLDHVTGTVEVGKLADLVLLDQDVFAADDVSTLRPTLTMVEGRTVYRAG</sequence>
<dbReference type="GO" id="GO:0008233">
    <property type="term" value="F:peptidase activity"/>
    <property type="evidence" value="ECO:0007669"/>
    <property type="project" value="UniProtKB-KW"/>
</dbReference>
<dbReference type="GO" id="GO:0006508">
    <property type="term" value="P:proteolysis"/>
    <property type="evidence" value="ECO:0007669"/>
    <property type="project" value="UniProtKB-KW"/>
</dbReference>
<evidence type="ECO:0000313" key="2">
    <source>
        <dbReference type="EMBL" id="EKT83889.1"/>
    </source>
</evidence>
<dbReference type="SUPFAM" id="SSF51556">
    <property type="entry name" value="Metallo-dependent hydrolases"/>
    <property type="match status" value="1"/>
</dbReference>
<dbReference type="SUPFAM" id="SSF51338">
    <property type="entry name" value="Composite domain of metallo-dependent hydrolases"/>
    <property type="match status" value="1"/>
</dbReference>
<keyword evidence="2" id="KW-0645">Protease</keyword>
<dbReference type="PANTHER" id="PTHR22642:SF2">
    <property type="entry name" value="PROTEIN LONG AFTER FAR-RED 3"/>
    <property type="match status" value="1"/>
</dbReference>
<dbReference type="Gene3D" id="3.20.20.140">
    <property type="entry name" value="Metal-dependent hydrolases"/>
    <property type="match status" value="1"/>
</dbReference>
<reference evidence="2 3" key="1">
    <citation type="journal article" date="2013" name="Genome Announc.">
        <title>Draft Genome Sequence of Rhodococcus opacus Strain M213 Shows a Diverse Catabolic Potential.</title>
        <authorList>
            <person name="Pathak A."/>
            <person name="Green S.J."/>
            <person name="Ogram A."/>
            <person name="Chauhan A."/>
        </authorList>
    </citation>
    <scope>NUCLEOTIDE SEQUENCE [LARGE SCALE GENOMIC DNA]</scope>
    <source>
        <strain evidence="2 3">M213</strain>
    </source>
</reference>